<dbReference type="KEGG" id="mph:MLP_11600"/>
<keyword evidence="1" id="KW-0812">Transmembrane</keyword>
<feature type="transmembrane region" description="Helical" evidence="1">
    <location>
        <begin position="98"/>
        <end position="120"/>
    </location>
</feature>
<dbReference type="HOGENOM" id="CLU_2013207_0_0_11"/>
<reference evidence="3 4" key="1">
    <citation type="submission" date="2011-05" db="EMBL/GenBank/DDBJ databases">
        <title>Whole genome sequence of Microlunatus phosphovorus NM-1.</title>
        <authorList>
            <person name="Hosoyama A."/>
            <person name="Sasaki K."/>
            <person name="Harada T."/>
            <person name="Igarashi R."/>
            <person name="Kawakoshi A."/>
            <person name="Sasagawa M."/>
            <person name="Fukada J."/>
            <person name="Nakamura S."/>
            <person name="Katano Y."/>
            <person name="Hanada S."/>
            <person name="Kamagata Y."/>
            <person name="Nakamura N."/>
            <person name="Yamazaki S."/>
            <person name="Fujita N."/>
        </authorList>
    </citation>
    <scope>NUCLEOTIDE SEQUENCE [LARGE SCALE GENOMIC DNA]</scope>
    <source>
        <strain evidence="4">ATCC 700054 / DSM 10555 / JCM 9379 / NBRC 101784 / NCIMB 13414 / VKM Ac-1990 / NM-1</strain>
    </source>
</reference>
<proteinExistence type="predicted"/>
<dbReference type="EMBL" id="AP012204">
    <property type="protein sequence ID" value="BAK34174.1"/>
    <property type="molecule type" value="Genomic_DNA"/>
</dbReference>
<evidence type="ECO:0000313" key="4">
    <source>
        <dbReference type="Proteomes" id="UP000007947"/>
    </source>
</evidence>
<evidence type="ECO:0000256" key="1">
    <source>
        <dbReference type="SAM" id="Phobius"/>
    </source>
</evidence>
<protein>
    <recommendedName>
        <fullName evidence="2">DUF1707 domain-containing protein</fullName>
    </recommendedName>
</protein>
<dbReference type="InterPro" id="IPR012551">
    <property type="entry name" value="DUF1707_SHOCT-like"/>
</dbReference>
<keyword evidence="1" id="KW-1133">Transmembrane helix</keyword>
<name>F5XNR0_MICPN</name>
<dbReference type="Proteomes" id="UP000007947">
    <property type="component" value="Chromosome"/>
</dbReference>
<keyword evidence="4" id="KW-1185">Reference proteome</keyword>
<dbReference type="RefSeq" id="WP_013862057.1">
    <property type="nucleotide sequence ID" value="NC_015635.1"/>
</dbReference>
<evidence type="ECO:0000313" key="3">
    <source>
        <dbReference type="EMBL" id="BAK34174.1"/>
    </source>
</evidence>
<evidence type="ECO:0000259" key="2">
    <source>
        <dbReference type="Pfam" id="PF08044"/>
    </source>
</evidence>
<dbReference type="STRING" id="1032480.MLP_11600"/>
<accession>F5XNR0</accession>
<sequence>MSELPISSPYRSTPDAPVTNEVRDQLSRQLNDAYSAGKIGEDDFRARLDTLFGAHRLGELIPVVQGLPPLQTYAAPEIVVSNGGQPGELTTARDGSKLTLVTGGALIGAVILIVILLVILL</sequence>
<dbReference type="AlphaFoldDB" id="F5XNR0"/>
<organism evidence="3 4">
    <name type="scientific">Microlunatus phosphovorus (strain ATCC 700054 / DSM 10555 / JCM 9379 / NBRC 101784 / NCIMB 13414 / VKM Ac-1990 / NM-1)</name>
    <dbReference type="NCBI Taxonomy" id="1032480"/>
    <lineage>
        <taxon>Bacteria</taxon>
        <taxon>Bacillati</taxon>
        <taxon>Actinomycetota</taxon>
        <taxon>Actinomycetes</taxon>
        <taxon>Propionibacteriales</taxon>
        <taxon>Propionibacteriaceae</taxon>
        <taxon>Microlunatus</taxon>
    </lineage>
</organism>
<gene>
    <name evidence="3" type="ordered locus">MLP_11600</name>
</gene>
<feature type="domain" description="DUF1707" evidence="2">
    <location>
        <begin position="22"/>
        <end position="68"/>
    </location>
</feature>
<keyword evidence="1" id="KW-0472">Membrane</keyword>
<dbReference type="Pfam" id="PF08044">
    <property type="entry name" value="DUF1707"/>
    <property type="match status" value="1"/>
</dbReference>